<comment type="caution">
    <text evidence="2">The sequence shown here is derived from an EMBL/GenBank/DDBJ whole genome shotgun (WGS) entry which is preliminary data.</text>
</comment>
<dbReference type="EMBL" id="LJSN01000002">
    <property type="protein sequence ID" value="PNE42707.1"/>
    <property type="molecule type" value="Genomic_DNA"/>
</dbReference>
<feature type="region of interest" description="Disordered" evidence="1">
    <location>
        <begin position="431"/>
        <end position="458"/>
    </location>
</feature>
<dbReference type="Proteomes" id="UP000236047">
    <property type="component" value="Unassembled WGS sequence"/>
</dbReference>
<sequence>MLVVVGAVVASGAERAERADKPSPGVELAFQDTPRTFYFRTLDASEDPMSWGLSPEPYTVTLGASRRSPGRESAKAEHIKVTVDLSDAKSVAVSLDAVDRSEGCKWSGALVTCTAKDGESGKLKDIASGDYDSVAHFHMSPKDHAEKGPAGSLKITVASSNAPTIHQTTQLVIGAPRLTARDARDLWDPAPDRIEPGSELKLRPAFGNKGKVDVEGDLNVVVEAKGQATLHRQYSNCRYDRADAPKKAMCTIPGPLPVGAAYETDRPFTLAIAKTGSEGRITSTVYPAPNTPNHDLLPDSAPRGTGAPLGFRPTDGSDFKEFEGELASGEVRFGTTRRYDRQVNGFAIKGKVGQTKEIGVMDEGGYLEGTSYLTLPEGVSLIGHQEGEAGELLFCEYTDEKNRKVVCPAPNNPLPVLRVRIDKRVEGAQGTISVKPDREHPDPDLTNNTAPITMEYVD</sequence>
<dbReference type="AlphaFoldDB" id="A0A2N8PNV9"/>
<proteinExistence type="predicted"/>
<evidence type="ECO:0000256" key="1">
    <source>
        <dbReference type="SAM" id="MobiDB-lite"/>
    </source>
</evidence>
<name>A0A2N8PNV9_STRNR</name>
<evidence type="ECO:0000313" key="2">
    <source>
        <dbReference type="EMBL" id="PNE42707.1"/>
    </source>
</evidence>
<gene>
    <name evidence="2" type="ORF">AOB60_20085</name>
</gene>
<reference evidence="3" key="1">
    <citation type="submission" date="2015-09" db="EMBL/GenBank/DDBJ databases">
        <authorList>
            <person name="Graham D.E."/>
            <person name="Mahan K.M."/>
            <person name="Klingeman D.M."/>
            <person name="Fida T."/>
            <person name="Giannone R.J."/>
            <person name="Hettich R.L."/>
            <person name="Parry R.J."/>
            <person name="Spain J.C."/>
        </authorList>
    </citation>
    <scope>NUCLEOTIDE SEQUENCE [LARGE SCALE GENOMIC DNA]</scope>
    <source>
        <strain evidence="3">JCM 4701</strain>
    </source>
</reference>
<organism evidence="2 3">
    <name type="scientific">Streptomyces noursei</name>
    <name type="common">Streptomyces albulus</name>
    <dbReference type="NCBI Taxonomy" id="1971"/>
    <lineage>
        <taxon>Bacteria</taxon>
        <taxon>Bacillati</taxon>
        <taxon>Actinomycetota</taxon>
        <taxon>Actinomycetes</taxon>
        <taxon>Kitasatosporales</taxon>
        <taxon>Streptomycetaceae</taxon>
        <taxon>Streptomyces</taxon>
    </lineage>
</organism>
<evidence type="ECO:0000313" key="3">
    <source>
        <dbReference type="Proteomes" id="UP000236047"/>
    </source>
</evidence>
<accession>A0A2N8PNV9</accession>
<protein>
    <submittedName>
        <fullName evidence="2">Uncharacterized protein</fullName>
    </submittedName>
</protein>
<keyword evidence="3" id="KW-1185">Reference proteome</keyword>